<name>A0A5B9DX45_9GAMM</name>
<dbReference type="EMBL" id="CP042807">
    <property type="protein sequence ID" value="QEE24593.1"/>
    <property type="molecule type" value="Genomic_DNA"/>
</dbReference>
<gene>
    <name evidence="1" type="ORF">CS053_08810</name>
</gene>
<evidence type="ECO:0000313" key="2">
    <source>
        <dbReference type="Proteomes" id="UP000321807"/>
    </source>
</evidence>
<sequence>MTRQYLRSLSLQVRGLSVAYDLSQLHVEFQINNAIVGTPKWGTVRIWNLGADKATQIIHEFTGVDIAVGWQDIDEQTIISGQIAQVAYGRENAVDTYLDLLVQDADRALLWGVLNKSLPKGYTDEQVLKLILAAWNVGDQPVTLGSKPDLSQPTYPDGFAFSGTAFEAMEQLAHRHDCNWFVEDGQLYIVPRDGVLAGGDAPILTAESGLLGTPVLTYQGIQGRCLMNPQLRVGRTIRLRNSDITQLALRQPVLGITDPGAVVPTINNPIDTYGTYKVLAVTHAGDSRGNQWETRFVCIDVDSSVPNSGPGLVSVPSGGAL</sequence>
<proteinExistence type="predicted"/>
<protein>
    <submittedName>
        <fullName evidence="1">Uncharacterized protein</fullName>
    </submittedName>
</protein>
<reference evidence="1 2" key="1">
    <citation type="submission" date="2019-08" db="EMBL/GenBank/DDBJ databases">
        <title>Complete genome sequence of Rhodanobacter glycinis strain T01E-68 isolated from tomato root.</title>
        <authorList>
            <person name="Weon H.-Y."/>
            <person name="Lee S.A."/>
        </authorList>
    </citation>
    <scope>NUCLEOTIDE SEQUENCE [LARGE SCALE GENOMIC DNA]</scope>
    <source>
        <strain evidence="1 2">T01E-68</strain>
    </source>
</reference>
<dbReference type="RefSeq" id="WP_147627183.1">
    <property type="nucleotide sequence ID" value="NZ_CP042807.1"/>
</dbReference>
<accession>A0A5B9DX45</accession>
<dbReference type="Proteomes" id="UP000321807">
    <property type="component" value="Chromosome"/>
</dbReference>
<dbReference type="InterPro" id="IPR054496">
    <property type="entry name" value="E217_GP41"/>
</dbReference>
<dbReference type="AlphaFoldDB" id="A0A5B9DX45"/>
<evidence type="ECO:0000313" key="1">
    <source>
        <dbReference type="EMBL" id="QEE24593.1"/>
    </source>
</evidence>
<dbReference type="KEGG" id="rgl:CS053_08810"/>
<organism evidence="1 2">
    <name type="scientific">Rhodanobacter glycinis</name>
    <dbReference type="NCBI Taxonomy" id="582702"/>
    <lineage>
        <taxon>Bacteria</taxon>
        <taxon>Pseudomonadati</taxon>
        <taxon>Pseudomonadota</taxon>
        <taxon>Gammaproteobacteria</taxon>
        <taxon>Lysobacterales</taxon>
        <taxon>Rhodanobacteraceae</taxon>
        <taxon>Rhodanobacter</taxon>
    </lineage>
</organism>
<dbReference type="Pfam" id="PF22759">
    <property type="entry name" value="E217_GP41"/>
    <property type="match status" value="1"/>
</dbReference>